<feature type="transmembrane region" description="Helical" evidence="9">
    <location>
        <begin position="243"/>
        <end position="269"/>
    </location>
</feature>
<feature type="transmembrane region" description="Helical" evidence="9">
    <location>
        <begin position="281"/>
        <end position="300"/>
    </location>
</feature>
<evidence type="ECO:0000256" key="8">
    <source>
        <dbReference type="ARBA" id="ARBA00023136"/>
    </source>
</evidence>
<keyword evidence="8 9" id="KW-0472">Membrane</keyword>
<proteinExistence type="inferred from homology"/>
<protein>
    <recommendedName>
        <fullName evidence="9">Phosphate transporter</fullName>
    </recommendedName>
</protein>
<evidence type="ECO:0000256" key="5">
    <source>
        <dbReference type="ARBA" id="ARBA00022592"/>
    </source>
</evidence>
<dbReference type="RefSeq" id="WP_158204141.1">
    <property type="nucleotide sequence ID" value="NZ_WSZK01000015.1"/>
</dbReference>
<keyword evidence="4 9" id="KW-0813">Transport</keyword>
<evidence type="ECO:0000256" key="4">
    <source>
        <dbReference type="ARBA" id="ARBA00022448"/>
    </source>
</evidence>
<accession>A0A6B0GIJ8</accession>
<comment type="caution">
    <text evidence="10">The sequence shown here is derived from an EMBL/GenBank/DDBJ whole genome shotgun (WGS) entry which is preliminary data.</text>
</comment>
<feature type="transmembrane region" description="Helical" evidence="9">
    <location>
        <begin position="137"/>
        <end position="155"/>
    </location>
</feature>
<feature type="transmembrane region" description="Helical" evidence="9">
    <location>
        <begin position="345"/>
        <end position="364"/>
    </location>
</feature>
<keyword evidence="11" id="KW-1185">Reference proteome</keyword>
<evidence type="ECO:0000256" key="6">
    <source>
        <dbReference type="ARBA" id="ARBA00022692"/>
    </source>
</evidence>
<keyword evidence="5 9" id="KW-0592">Phosphate transport</keyword>
<feature type="transmembrane region" description="Helical" evidence="9">
    <location>
        <begin position="320"/>
        <end position="339"/>
    </location>
</feature>
<feature type="transmembrane region" description="Helical" evidence="9">
    <location>
        <begin position="84"/>
        <end position="117"/>
    </location>
</feature>
<evidence type="ECO:0000313" key="11">
    <source>
        <dbReference type="Proteomes" id="UP000451471"/>
    </source>
</evidence>
<evidence type="ECO:0000256" key="3">
    <source>
        <dbReference type="ARBA" id="ARBA00009916"/>
    </source>
</evidence>
<dbReference type="AlphaFoldDB" id="A0A6B0GIJ8"/>
<comment type="function">
    <text evidence="1">Potential transporter for phosphate.</text>
</comment>
<feature type="transmembrane region" description="Helical" evidence="9">
    <location>
        <begin position="371"/>
        <end position="398"/>
    </location>
</feature>
<dbReference type="Proteomes" id="UP000451471">
    <property type="component" value="Unassembled WGS sequence"/>
</dbReference>
<evidence type="ECO:0000256" key="2">
    <source>
        <dbReference type="ARBA" id="ARBA00004141"/>
    </source>
</evidence>
<keyword evidence="6 9" id="KW-0812">Transmembrane</keyword>
<dbReference type="Pfam" id="PF01384">
    <property type="entry name" value="PHO4"/>
    <property type="match status" value="1"/>
</dbReference>
<dbReference type="GO" id="GO:0005315">
    <property type="term" value="F:phosphate transmembrane transporter activity"/>
    <property type="evidence" value="ECO:0007669"/>
    <property type="project" value="InterPro"/>
</dbReference>
<dbReference type="PANTHER" id="PTHR11101">
    <property type="entry name" value="PHOSPHATE TRANSPORTER"/>
    <property type="match status" value="1"/>
</dbReference>
<evidence type="ECO:0000256" key="7">
    <source>
        <dbReference type="ARBA" id="ARBA00022989"/>
    </source>
</evidence>
<dbReference type="PANTHER" id="PTHR11101:SF80">
    <property type="entry name" value="PHOSPHATE TRANSPORTER"/>
    <property type="match status" value="1"/>
</dbReference>
<sequence>MVALALVATLVVAALASLFMAWAIGAGSSGSTPFAPAVGANAISVMRAGFYVGLLGLLGALLQGANVTEAVGRELIGGVTLSPLAAVVALLLAAALVAIGVFAGYPIATAFTVTGAVVGVGLAMGGDPAWAKYREISTLWVLVPFVGGGTAYATARLLRSDRVPERAVLLALAALVGVILANVDFALLGPAGQPSSVVDALYIRSDGPSRTPFLVGVSAVFGLVAAGLLAWDLREGPVAAQRHFLLVLGGLVAFSAGGSQVGLALGPLLPLLDDLATQIPLWVVLFGGGVGLLAGSWTGAPRMIKTLAQDYSSLGPRRSIAALIPSFAIAQSAVFLGVPVSFNEIIVSAIIGSGYAAGGSGVSAEKMLKTVGAWVLSLALALGLGYGIYTAVSLALGIV</sequence>
<name>A0A6B0GIJ8_9EURY</name>
<dbReference type="EMBL" id="WSZK01000015">
    <property type="protein sequence ID" value="MWG34460.1"/>
    <property type="molecule type" value="Genomic_DNA"/>
</dbReference>
<dbReference type="InterPro" id="IPR001204">
    <property type="entry name" value="Phos_transporter"/>
</dbReference>
<organism evidence="10 11">
    <name type="scientific">Halomarina oriensis</name>
    <dbReference type="NCBI Taxonomy" id="671145"/>
    <lineage>
        <taxon>Archaea</taxon>
        <taxon>Methanobacteriati</taxon>
        <taxon>Methanobacteriota</taxon>
        <taxon>Stenosarchaea group</taxon>
        <taxon>Halobacteria</taxon>
        <taxon>Halobacteriales</taxon>
        <taxon>Natronomonadaceae</taxon>
        <taxon>Halomarina</taxon>
    </lineage>
</organism>
<gene>
    <name evidence="10" type="ORF">GQS65_08155</name>
</gene>
<reference evidence="10 11" key="1">
    <citation type="submission" date="2019-12" db="EMBL/GenBank/DDBJ databases">
        <title>Halocatena pleomorpha gen. nov. sp. nov., an extremely halophilic archaeon of family Halobacteriaceae isolated from saltpan soil.</title>
        <authorList>
            <person name="Pal Y."/>
            <person name="Verma A."/>
            <person name="Krishnamurthi S."/>
            <person name="Kumar P."/>
        </authorList>
    </citation>
    <scope>NUCLEOTIDE SEQUENCE [LARGE SCALE GENOMIC DNA]</scope>
    <source>
        <strain evidence="10 11">JCM 16495</strain>
    </source>
</reference>
<feature type="transmembrane region" description="Helical" evidence="9">
    <location>
        <begin position="167"/>
        <end position="191"/>
    </location>
</feature>
<comment type="similarity">
    <text evidence="3 9">Belongs to the inorganic phosphate transporter (PiT) (TC 2.A.20) family.</text>
</comment>
<dbReference type="GO" id="GO:0016020">
    <property type="term" value="C:membrane"/>
    <property type="evidence" value="ECO:0007669"/>
    <property type="project" value="UniProtKB-SubCell"/>
</dbReference>
<dbReference type="OrthoDB" id="204341at2157"/>
<comment type="subcellular location">
    <subcellularLocation>
        <location evidence="2 9">Membrane</location>
        <topology evidence="2 9">Multi-pass membrane protein</topology>
    </subcellularLocation>
</comment>
<keyword evidence="7 9" id="KW-1133">Transmembrane helix</keyword>
<evidence type="ECO:0000256" key="1">
    <source>
        <dbReference type="ARBA" id="ARBA00001981"/>
    </source>
</evidence>
<evidence type="ECO:0000313" key="10">
    <source>
        <dbReference type="EMBL" id="MWG34460.1"/>
    </source>
</evidence>
<evidence type="ECO:0000256" key="9">
    <source>
        <dbReference type="RuleBase" id="RU363058"/>
    </source>
</evidence>
<dbReference type="GO" id="GO:0035435">
    <property type="term" value="P:phosphate ion transmembrane transport"/>
    <property type="evidence" value="ECO:0007669"/>
    <property type="project" value="TreeGrafter"/>
</dbReference>
<feature type="transmembrane region" description="Helical" evidence="9">
    <location>
        <begin position="211"/>
        <end position="231"/>
    </location>
</feature>